<dbReference type="Gene3D" id="3.40.190.10">
    <property type="entry name" value="Periplasmic binding protein-like II"/>
    <property type="match status" value="2"/>
</dbReference>
<dbReference type="AlphaFoldDB" id="A0A2V2LBR2"/>
<dbReference type="Proteomes" id="UP000245680">
    <property type="component" value="Unassembled WGS sequence"/>
</dbReference>
<dbReference type="PANTHER" id="PTHR35936:SF17">
    <property type="entry name" value="ARGININE-BINDING EXTRACELLULAR PROTEIN ARTP"/>
    <property type="match status" value="1"/>
</dbReference>
<feature type="domain" description="Solute-binding protein family 3/N-terminal" evidence="3">
    <location>
        <begin position="68"/>
        <end position="307"/>
    </location>
</feature>
<dbReference type="InterPro" id="IPR001638">
    <property type="entry name" value="Solute-binding_3/MltF_N"/>
</dbReference>
<dbReference type="SUPFAM" id="SSF53850">
    <property type="entry name" value="Periplasmic binding protein-like II"/>
    <property type="match status" value="1"/>
</dbReference>
<dbReference type="Pfam" id="PF00497">
    <property type="entry name" value="SBP_bac_3"/>
    <property type="match status" value="1"/>
</dbReference>
<evidence type="ECO:0000256" key="2">
    <source>
        <dbReference type="SAM" id="SignalP"/>
    </source>
</evidence>
<feature type="chain" id="PRO_5015967386" evidence="2">
    <location>
        <begin position="36"/>
        <end position="312"/>
    </location>
</feature>
<reference evidence="4 5" key="1">
    <citation type="submission" date="2018-05" db="EMBL/GenBank/DDBJ databases">
        <title>Rhodobacteraceae gen. nov., sp. nov. isolated from sea water.</title>
        <authorList>
            <person name="Ren Y."/>
        </authorList>
    </citation>
    <scope>NUCLEOTIDE SEQUENCE [LARGE SCALE GENOMIC DNA]</scope>
    <source>
        <strain evidence="4 5">TG-679</strain>
    </source>
</reference>
<gene>
    <name evidence="4" type="ORF">DKT77_10580</name>
</gene>
<keyword evidence="5" id="KW-1185">Reference proteome</keyword>
<dbReference type="FunFam" id="3.40.190.10:FF:000806">
    <property type="entry name" value="Polar amino acid uptake family ABC transporter, periplasmic substrate-binding protein"/>
    <property type="match status" value="1"/>
</dbReference>
<keyword evidence="1 2" id="KW-0732">Signal</keyword>
<dbReference type="PANTHER" id="PTHR35936">
    <property type="entry name" value="MEMBRANE-BOUND LYTIC MUREIN TRANSGLYCOSYLASE F"/>
    <property type="match status" value="1"/>
</dbReference>
<dbReference type="OrthoDB" id="6192933at2"/>
<dbReference type="SMART" id="SM00062">
    <property type="entry name" value="PBPb"/>
    <property type="match status" value="1"/>
</dbReference>
<dbReference type="EMBL" id="QGKU01000033">
    <property type="protein sequence ID" value="PWR02622.1"/>
    <property type="molecule type" value="Genomic_DNA"/>
</dbReference>
<name>A0A2V2LBR2_9RHOB</name>
<comment type="caution">
    <text evidence="4">The sequence shown here is derived from an EMBL/GenBank/DDBJ whole genome shotgun (WGS) entry which is preliminary data.</text>
</comment>
<protein>
    <submittedName>
        <fullName evidence="4">Amino acid ABC transporter substrate-binding protein</fullName>
    </submittedName>
</protein>
<evidence type="ECO:0000313" key="5">
    <source>
        <dbReference type="Proteomes" id="UP000245680"/>
    </source>
</evidence>
<feature type="signal peptide" evidence="2">
    <location>
        <begin position="1"/>
        <end position="35"/>
    </location>
</feature>
<evidence type="ECO:0000256" key="1">
    <source>
        <dbReference type="ARBA" id="ARBA00022729"/>
    </source>
</evidence>
<organism evidence="4 5">
    <name type="scientific">Meridianimarinicoccus roseus</name>
    <dbReference type="NCBI Taxonomy" id="2072018"/>
    <lineage>
        <taxon>Bacteria</taxon>
        <taxon>Pseudomonadati</taxon>
        <taxon>Pseudomonadota</taxon>
        <taxon>Alphaproteobacteria</taxon>
        <taxon>Rhodobacterales</taxon>
        <taxon>Paracoccaceae</taxon>
        <taxon>Meridianimarinicoccus</taxon>
    </lineage>
</organism>
<evidence type="ECO:0000259" key="3">
    <source>
        <dbReference type="SMART" id="SM00062"/>
    </source>
</evidence>
<dbReference type="RefSeq" id="WP_109811671.1">
    <property type="nucleotide sequence ID" value="NZ_QGKU01000033.1"/>
</dbReference>
<sequence>MPQQTRPAIRRPLIRAALRCAILALALGAATGAQATDPCADWVPQAKPQNASRDIVGQDIDQILDRGFMTFAVYADYPPYSWREDGALRGVDVEIARLIAEDIGVEARFTEVAAGENLEADLRFNIWQGPLIGGKVSNVMMRVPYDSAFKCRVDQVEFTGQYAAETIAIAYSEAAYPDEKPVPAYFRFDTVAVENDSISDFYLSGFAGGQLAAGIRRYPDMVAAMDALARGEVMAAMGPLGQLEHGLRDGIGVHTPPLAGLARSRWTLGTALHFRYKPLGYMVDDAVRYALEDGRIAAIYESYGLTLLAPER</sequence>
<accession>A0A2V2LBR2</accession>
<proteinExistence type="predicted"/>
<evidence type="ECO:0000313" key="4">
    <source>
        <dbReference type="EMBL" id="PWR02622.1"/>
    </source>
</evidence>